<comment type="caution">
    <text evidence="1">The sequence shown here is derived from an EMBL/GenBank/DDBJ whole genome shotgun (WGS) entry which is preliminary data.</text>
</comment>
<proteinExistence type="predicted"/>
<organism evidence="1 2">
    <name type="scientific">Glycomyces artemisiae</name>
    <dbReference type="NCBI Taxonomy" id="1076443"/>
    <lineage>
        <taxon>Bacteria</taxon>
        <taxon>Bacillati</taxon>
        <taxon>Actinomycetota</taxon>
        <taxon>Actinomycetes</taxon>
        <taxon>Glycomycetales</taxon>
        <taxon>Glycomycetaceae</taxon>
        <taxon>Glycomyces</taxon>
    </lineage>
</organism>
<accession>A0A850C4L5</accession>
<dbReference type="EMBL" id="JABFXE010000451">
    <property type="protein sequence ID" value="NUQ88949.1"/>
    <property type="molecule type" value="Genomic_DNA"/>
</dbReference>
<dbReference type="AlphaFoldDB" id="A0A850C4L5"/>
<reference evidence="1 2" key="1">
    <citation type="submission" date="2020-05" db="EMBL/GenBank/DDBJ databases">
        <title>DNA-SIP metagenomic assembled genomes.</title>
        <authorList>
            <person name="Yu J."/>
        </authorList>
    </citation>
    <scope>NUCLEOTIDE SEQUENCE [LARGE SCALE GENOMIC DNA]</scope>
    <source>
        <strain evidence="1">Bin5.27</strain>
    </source>
</reference>
<sequence length="166" mass="17586">MPAPTPPEVVTAILADIRAGGMSCRGIADKHGRAPSTVARIAKANGLTFERAQTENATRARTSDMAARRAELAELLLEDAFRLRQRAWQPYQVVVNTSDGPTVVQIDKPPLRDTQAAYTAVAIPTDKHAKLDKHDSDGGAEKAKGIVGALVEGLRAAADALPPEAT</sequence>
<protein>
    <submittedName>
        <fullName evidence="1">Uncharacterized protein</fullName>
    </submittedName>
</protein>
<evidence type="ECO:0000313" key="2">
    <source>
        <dbReference type="Proteomes" id="UP000574690"/>
    </source>
</evidence>
<dbReference type="Proteomes" id="UP000574690">
    <property type="component" value="Unassembled WGS sequence"/>
</dbReference>
<evidence type="ECO:0000313" key="1">
    <source>
        <dbReference type="EMBL" id="NUQ88949.1"/>
    </source>
</evidence>
<name>A0A850C4L5_9ACTN</name>
<gene>
    <name evidence="1" type="ORF">HOQ43_10855</name>
</gene>